<dbReference type="CDD" id="cd01189">
    <property type="entry name" value="INT_ICEBs1_C_like"/>
    <property type="match status" value="1"/>
</dbReference>
<organism evidence="6 7">
    <name type="scientific">Angustibacter luteus</name>
    <dbReference type="NCBI Taxonomy" id="658456"/>
    <lineage>
        <taxon>Bacteria</taxon>
        <taxon>Bacillati</taxon>
        <taxon>Actinomycetota</taxon>
        <taxon>Actinomycetes</taxon>
        <taxon>Kineosporiales</taxon>
        <taxon>Kineosporiaceae</taxon>
    </lineage>
</organism>
<evidence type="ECO:0000256" key="4">
    <source>
        <dbReference type="SAM" id="MobiDB-lite"/>
    </source>
</evidence>
<keyword evidence="3" id="KW-0233">DNA recombination</keyword>
<comment type="similarity">
    <text evidence="1">Belongs to the 'phage' integrase family.</text>
</comment>
<feature type="compositionally biased region" description="Polar residues" evidence="4">
    <location>
        <begin position="324"/>
        <end position="335"/>
    </location>
</feature>
<keyword evidence="7" id="KW-1185">Reference proteome</keyword>
<reference evidence="7" key="1">
    <citation type="journal article" date="2019" name="Int. J. Syst. Evol. Microbiol.">
        <title>The Global Catalogue of Microorganisms (GCM) 10K type strain sequencing project: providing services to taxonomists for standard genome sequencing and annotation.</title>
        <authorList>
            <consortium name="The Broad Institute Genomics Platform"/>
            <consortium name="The Broad Institute Genome Sequencing Center for Infectious Disease"/>
            <person name="Wu L."/>
            <person name="Ma J."/>
        </authorList>
    </citation>
    <scope>NUCLEOTIDE SEQUENCE [LARGE SCALE GENOMIC DNA]</scope>
    <source>
        <strain evidence="7">KACC 14249</strain>
    </source>
</reference>
<feature type="domain" description="Tyr recombinase" evidence="5">
    <location>
        <begin position="124"/>
        <end position="308"/>
    </location>
</feature>
<dbReference type="RefSeq" id="WP_345718485.1">
    <property type="nucleotide sequence ID" value="NZ_BAABFP010000008.1"/>
</dbReference>
<dbReference type="InterPro" id="IPR010998">
    <property type="entry name" value="Integrase_recombinase_N"/>
</dbReference>
<comment type="caution">
    <text evidence="6">The sequence shown here is derived from an EMBL/GenBank/DDBJ whole genome shotgun (WGS) entry which is preliminary data.</text>
</comment>
<dbReference type="Gene3D" id="1.10.150.130">
    <property type="match status" value="1"/>
</dbReference>
<dbReference type="EMBL" id="JBHSRD010000003">
    <property type="protein sequence ID" value="MFC6007023.1"/>
    <property type="molecule type" value="Genomic_DNA"/>
</dbReference>
<feature type="region of interest" description="Disordered" evidence="4">
    <location>
        <begin position="314"/>
        <end position="335"/>
    </location>
</feature>
<evidence type="ECO:0000256" key="3">
    <source>
        <dbReference type="ARBA" id="ARBA00023172"/>
    </source>
</evidence>
<protein>
    <submittedName>
        <fullName evidence="6">Tyrosine-type recombinase/integrase</fullName>
    </submittedName>
</protein>
<dbReference type="PANTHER" id="PTHR30349">
    <property type="entry name" value="PHAGE INTEGRASE-RELATED"/>
    <property type="match status" value="1"/>
</dbReference>
<dbReference type="Proteomes" id="UP001596189">
    <property type="component" value="Unassembled WGS sequence"/>
</dbReference>
<evidence type="ECO:0000313" key="7">
    <source>
        <dbReference type="Proteomes" id="UP001596189"/>
    </source>
</evidence>
<sequence>MKRGDWTDPALGKITVGEWSKLWLAGLEVTPKTRHGYDERLRSLILPRWQDTRLNAVMLSEVKAWVATMAGARGRSASDTRRRDAGAQLVRMLDAAVDEGLIRSNPAKTKAGKTTYLPRAKKAKSHRYLSDNELLAVADECGSYGSFVLLAGYTGLRWGEITALRVRDVNLLHGRITVERAHSMVGGRLLVGDTKTHERRQVVVPGFLREDLSRLMVDRDRDDLIFVSPDGSPLDNRNFSQRVLAKAWVRAGVERLTFHDLRHTAASLAVASGANVMAVQRMLGHASAAMTLDTYAGLFDDHLVDVADRMSERAMSSRAHSVPTRGTEQVTALRA</sequence>
<evidence type="ECO:0000259" key="5">
    <source>
        <dbReference type="PROSITE" id="PS51898"/>
    </source>
</evidence>
<dbReference type="Gene3D" id="1.10.443.10">
    <property type="entry name" value="Intergrase catalytic core"/>
    <property type="match status" value="1"/>
</dbReference>
<keyword evidence="2" id="KW-0238">DNA-binding</keyword>
<dbReference type="InterPro" id="IPR050090">
    <property type="entry name" value="Tyrosine_recombinase_XerCD"/>
</dbReference>
<dbReference type="SUPFAM" id="SSF56349">
    <property type="entry name" value="DNA breaking-rejoining enzymes"/>
    <property type="match status" value="1"/>
</dbReference>
<evidence type="ECO:0000256" key="2">
    <source>
        <dbReference type="ARBA" id="ARBA00023125"/>
    </source>
</evidence>
<dbReference type="InterPro" id="IPR002104">
    <property type="entry name" value="Integrase_catalytic"/>
</dbReference>
<dbReference type="InterPro" id="IPR011010">
    <property type="entry name" value="DNA_brk_join_enz"/>
</dbReference>
<name>A0ABW1JEH3_9ACTN</name>
<proteinExistence type="inferred from homology"/>
<dbReference type="Pfam" id="PF00589">
    <property type="entry name" value="Phage_integrase"/>
    <property type="match status" value="1"/>
</dbReference>
<dbReference type="InterPro" id="IPR013762">
    <property type="entry name" value="Integrase-like_cat_sf"/>
</dbReference>
<accession>A0ABW1JEH3</accession>
<evidence type="ECO:0000313" key="6">
    <source>
        <dbReference type="EMBL" id="MFC6007023.1"/>
    </source>
</evidence>
<dbReference type="PROSITE" id="PS51898">
    <property type="entry name" value="TYR_RECOMBINASE"/>
    <property type="match status" value="1"/>
</dbReference>
<gene>
    <name evidence="6" type="ORF">ACFQDO_07755</name>
</gene>
<evidence type="ECO:0000256" key="1">
    <source>
        <dbReference type="ARBA" id="ARBA00008857"/>
    </source>
</evidence>
<dbReference type="PANTHER" id="PTHR30349:SF64">
    <property type="entry name" value="PROPHAGE INTEGRASE INTD-RELATED"/>
    <property type="match status" value="1"/>
</dbReference>